<gene>
    <name evidence="7" type="primary">Contig14276.g15203</name>
    <name evidence="7" type="ORF">STYLEM_2763</name>
</gene>
<dbReference type="InterPro" id="IPR027417">
    <property type="entry name" value="P-loop_NTPase"/>
</dbReference>
<dbReference type="EMBL" id="CCKQ01002668">
    <property type="protein sequence ID" value="CDW73775.1"/>
    <property type="molecule type" value="Genomic_DNA"/>
</dbReference>
<dbReference type="AlphaFoldDB" id="A0A077ZV53"/>
<keyword evidence="2 5" id="KW-0819">tRNA processing</keyword>
<dbReference type="Gene3D" id="1.20.120.430">
    <property type="entry name" value="tRNA modification GTPase MnmE domain 2"/>
    <property type="match status" value="1"/>
</dbReference>
<comment type="similarity">
    <text evidence="1 5">Belongs to the TRAFAC class TrmE-Era-EngA-EngB-Septin-like GTPase superfamily. TrmE GTPase family.</text>
</comment>
<sequence>MLFQQVIRVSGDTATDAIKLTQQKKYSGTDINNVEKYKLKQRYAYFKKFYNIFHDNPSQNQIDEGILLYFKAPHSFTGEDMLEFQVHGGNAVKQQMLMALSRFPTFRQAEPGEFTKRAYFNGKLDLVKAEGINDLINAESEQQLKLSMQQLQGRHSKLYNDLRTRLMRMLAHAEAYIDFEADETNDLKPEVFVELGKETEILSNQIKGYIKDSEIGEVIREGFKISIIGPPNAGKSTLMNLLAKRRVSIVSEIAGTTRDLISTNINLFGYNVILVDTAGLREQTRDNIEQQGIQLAQKEAKSSHGVLIVLDIQDLEKVDDGSYIMKEDQQLIVNEITQSQDPIIVINKIDLYSDSNCQPSNTQDYCKLVLKNGLSYKALNVSFKDQLNLEKLYEKLEQFVKNKISTSQFDINNLNADDFLISRQRHRELLEQTLQHLENFRRDDLFPDMLVEELRAAVICIGRITGHIDVEDILDILFKEFCIGK</sequence>
<dbReference type="SMART" id="SM00382">
    <property type="entry name" value="AAA"/>
    <property type="match status" value="1"/>
</dbReference>
<dbReference type="GO" id="GO:0030488">
    <property type="term" value="P:tRNA methylation"/>
    <property type="evidence" value="ECO:0007669"/>
    <property type="project" value="TreeGrafter"/>
</dbReference>
<dbReference type="InterPro" id="IPR005225">
    <property type="entry name" value="Small_GTP-bd"/>
</dbReference>
<dbReference type="InterPro" id="IPR025867">
    <property type="entry name" value="MnmE_helical"/>
</dbReference>
<evidence type="ECO:0000256" key="4">
    <source>
        <dbReference type="ARBA" id="ARBA00023134"/>
    </source>
</evidence>
<dbReference type="NCBIfam" id="NF003661">
    <property type="entry name" value="PRK05291.1-3"/>
    <property type="match status" value="1"/>
</dbReference>
<dbReference type="SUPFAM" id="SSF116878">
    <property type="entry name" value="TrmE connector domain"/>
    <property type="match status" value="1"/>
</dbReference>
<reference evidence="7 8" key="1">
    <citation type="submission" date="2014-06" db="EMBL/GenBank/DDBJ databases">
        <authorList>
            <person name="Swart Estienne"/>
        </authorList>
    </citation>
    <scope>NUCLEOTIDE SEQUENCE [LARGE SCALE GENOMIC DNA]</scope>
    <source>
        <strain evidence="7 8">130c</strain>
    </source>
</reference>
<keyword evidence="3 5" id="KW-0547">Nucleotide-binding</keyword>
<dbReference type="PRINTS" id="PR00449">
    <property type="entry name" value="RASTRNSFRMNG"/>
</dbReference>
<dbReference type="HAMAP" id="MF_00379">
    <property type="entry name" value="GTPase_MnmE"/>
    <property type="match status" value="1"/>
</dbReference>
<evidence type="ECO:0000259" key="6">
    <source>
        <dbReference type="SMART" id="SM00382"/>
    </source>
</evidence>
<organism evidence="7 8">
    <name type="scientific">Stylonychia lemnae</name>
    <name type="common">Ciliate</name>
    <dbReference type="NCBI Taxonomy" id="5949"/>
    <lineage>
        <taxon>Eukaryota</taxon>
        <taxon>Sar</taxon>
        <taxon>Alveolata</taxon>
        <taxon>Ciliophora</taxon>
        <taxon>Intramacronucleata</taxon>
        <taxon>Spirotrichea</taxon>
        <taxon>Stichotrichia</taxon>
        <taxon>Sporadotrichida</taxon>
        <taxon>Oxytrichidae</taxon>
        <taxon>Stylonychinae</taxon>
        <taxon>Stylonychia</taxon>
    </lineage>
</organism>
<dbReference type="NCBIfam" id="TIGR00450">
    <property type="entry name" value="mnmE_trmE_thdF"/>
    <property type="match status" value="1"/>
</dbReference>
<dbReference type="Pfam" id="PF12631">
    <property type="entry name" value="MnmE_helical"/>
    <property type="match status" value="1"/>
</dbReference>
<dbReference type="InterPro" id="IPR027266">
    <property type="entry name" value="TrmE/GcvT-like"/>
</dbReference>
<evidence type="ECO:0000256" key="5">
    <source>
        <dbReference type="RuleBase" id="RU003313"/>
    </source>
</evidence>
<dbReference type="NCBIfam" id="TIGR00231">
    <property type="entry name" value="small_GTP"/>
    <property type="match status" value="1"/>
</dbReference>
<evidence type="ECO:0000313" key="7">
    <source>
        <dbReference type="EMBL" id="CDW73775.1"/>
    </source>
</evidence>
<protein>
    <submittedName>
        <fullName evidence="7">Trna modification gtpase</fullName>
    </submittedName>
</protein>
<dbReference type="InterPro" id="IPR003593">
    <property type="entry name" value="AAA+_ATPase"/>
</dbReference>
<dbReference type="OrthoDB" id="188276at2759"/>
<evidence type="ECO:0000256" key="2">
    <source>
        <dbReference type="ARBA" id="ARBA00022694"/>
    </source>
</evidence>
<dbReference type="InterPro" id="IPR004520">
    <property type="entry name" value="GTPase_MnmE"/>
</dbReference>
<feature type="domain" description="AAA+ ATPase" evidence="6">
    <location>
        <begin position="221"/>
        <end position="480"/>
    </location>
</feature>
<keyword evidence="4 5" id="KW-0342">GTP-binding</keyword>
<dbReference type="GO" id="GO:0003924">
    <property type="term" value="F:GTPase activity"/>
    <property type="evidence" value="ECO:0007669"/>
    <property type="project" value="InterPro"/>
</dbReference>
<evidence type="ECO:0000256" key="1">
    <source>
        <dbReference type="ARBA" id="ARBA00011043"/>
    </source>
</evidence>
<dbReference type="Gene3D" id="3.40.50.300">
    <property type="entry name" value="P-loop containing nucleotide triphosphate hydrolases"/>
    <property type="match status" value="1"/>
</dbReference>
<dbReference type="PANTHER" id="PTHR42714:SF2">
    <property type="entry name" value="TRNA MODIFICATION GTPASE GTPBP3, MITOCHONDRIAL"/>
    <property type="match status" value="1"/>
</dbReference>
<dbReference type="Pfam" id="PF10396">
    <property type="entry name" value="TrmE_N"/>
    <property type="match status" value="1"/>
</dbReference>
<dbReference type="SUPFAM" id="SSF52540">
    <property type="entry name" value="P-loop containing nucleoside triphosphate hydrolases"/>
    <property type="match status" value="1"/>
</dbReference>
<dbReference type="GO" id="GO:0005737">
    <property type="term" value="C:cytoplasm"/>
    <property type="evidence" value="ECO:0007669"/>
    <property type="project" value="TreeGrafter"/>
</dbReference>
<proteinExistence type="inferred from homology"/>
<keyword evidence="8" id="KW-1185">Reference proteome</keyword>
<dbReference type="GO" id="GO:0002098">
    <property type="term" value="P:tRNA wobble uridine modification"/>
    <property type="evidence" value="ECO:0007669"/>
    <property type="project" value="TreeGrafter"/>
</dbReference>
<dbReference type="CDD" id="cd14858">
    <property type="entry name" value="TrmE_N"/>
    <property type="match status" value="1"/>
</dbReference>
<dbReference type="GO" id="GO:0005525">
    <property type="term" value="F:GTP binding"/>
    <property type="evidence" value="ECO:0007669"/>
    <property type="project" value="UniProtKB-KW"/>
</dbReference>
<dbReference type="Pfam" id="PF01926">
    <property type="entry name" value="MMR_HSR1"/>
    <property type="match status" value="1"/>
</dbReference>
<dbReference type="InParanoid" id="A0A077ZV53"/>
<evidence type="ECO:0000313" key="8">
    <source>
        <dbReference type="Proteomes" id="UP000039865"/>
    </source>
</evidence>
<dbReference type="InterPro" id="IPR031168">
    <property type="entry name" value="G_TrmE"/>
</dbReference>
<accession>A0A077ZV53</accession>
<dbReference type="InterPro" id="IPR027368">
    <property type="entry name" value="MnmE_dom2"/>
</dbReference>
<name>A0A077ZV53_STYLE</name>
<evidence type="ECO:0000256" key="3">
    <source>
        <dbReference type="ARBA" id="ARBA00022741"/>
    </source>
</evidence>
<dbReference type="OMA" id="EFHCHGG"/>
<dbReference type="InterPro" id="IPR006073">
    <property type="entry name" value="GTP-bd"/>
</dbReference>
<dbReference type="InterPro" id="IPR018948">
    <property type="entry name" value="GTP-bd_TrmE_N"/>
</dbReference>
<dbReference type="Gene3D" id="3.30.1360.120">
    <property type="entry name" value="Probable tRNA modification gtpase trme, domain 1"/>
    <property type="match status" value="1"/>
</dbReference>
<dbReference type="CDD" id="cd04164">
    <property type="entry name" value="trmE"/>
    <property type="match status" value="1"/>
</dbReference>
<dbReference type="PANTHER" id="PTHR42714">
    <property type="entry name" value="TRNA MODIFICATION GTPASE GTPBP3"/>
    <property type="match status" value="1"/>
</dbReference>
<dbReference type="Proteomes" id="UP000039865">
    <property type="component" value="Unassembled WGS sequence"/>
</dbReference>
<dbReference type="FunCoup" id="A0A077ZV53">
    <property type="interactions" value="27"/>
</dbReference>